<name>A0ABS8VYS3_9PROT</name>
<dbReference type="RefSeq" id="WP_232879102.1">
    <property type="nucleotide sequence ID" value="NZ_JAJSOJ010000084.1"/>
</dbReference>
<evidence type="ECO:0000313" key="1">
    <source>
        <dbReference type="EMBL" id="MCE0745469.1"/>
    </source>
</evidence>
<organism evidence="1 2">
    <name type="scientific">Acetobacter sicerae</name>
    <dbReference type="NCBI Taxonomy" id="85325"/>
    <lineage>
        <taxon>Bacteria</taxon>
        <taxon>Pseudomonadati</taxon>
        <taxon>Pseudomonadota</taxon>
        <taxon>Alphaproteobacteria</taxon>
        <taxon>Acetobacterales</taxon>
        <taxon>Acetobacteraceae</taxon>
        <taxon>Acetobacter</taxon>
    </lineage>
</organism>
<gene>
    <name evidence="1" type="ORF">LWC05_16475</name>
</gene>
<proteinExistence type="predicted"/>
<protein>
    <submittedName>
        <fullName evidence="1">Uncharacterized protein</fullName>
    </submittedName>
</protein>
<keyword evidence="2" id="KW-1185">Reference proteome</keyword>
<evidence type="ECO:0000313" key="2">
    <source>
        <dbReference type="Proteomes" id="UP001521074"/>
    </source>
</evidence>
<sequence>MTDDQKKMVSILQEALQHVKAGKVARIAIIRSPKGADGVITDVIGTETRMEAIGMIEVAKLACFREMKAV</sequence>
<accession>A0ABS8VYS3</accession>
<dbReference type="EMBL" id="JAJSOJ010000084">
    <property type="protein sequence ID" value="MCE0745469.1"/>
    <property type="molecule type" value="Genomic_DNA"/>
</dbReference>
<dbReference type="Proteomes" id="UP001521074">
    <property type="component" value="Unassembled WGS sequence"/>
</dbReference>
<reference evidence="1 2" key="1">
    <citation type="submission" date="2021-12" db="EMBL/GenBank/DDBJ databases">
        <title>Genome sequence of Acetobacter sicerae DmPark20a_162.</title>
        <authorList>
            <person name="Chaston J.M."/>
        </authorList>
    </citation>
    <scope>NUCLEOTIDE SEQUENCE [LARGE SCALE GENOMIC DNA]</scope>
    <source>
        <strain evidence="1 2">DmPark20a_162</strain>
    </source>
</reference>
<comment type="caution">
    <text evidence="1">The sequence shown here is derived from an EMBL/GenBank/DDBJ whole genome shotgun (WGS) entry which is preliminary data.</text>
</comment>